<evidence type="ECO:0000256" key="3">
    <source>
        <dbReference type="ARBA" id="ARBA00023098"/>
    </source>
</evidence>
<evidence type="ECO:0000256" key="1">
    <source>
        <dbReference type="ARBA" id="ARBA00022679"/>
    </source>
</evidence>
<dbReference type="OrthoDB" id="7025931at2"/>
<dbReference type="eggNOG" id="COG1842">
    <property type="taxonomic scope" value="Bacteria"/>
</dbReference>
<dbReference type="GO" id="GO:0004623">
    <property type="term" value="F:phospholipase A2 activity"/>
    <property type="evidence" value="ECO:0007669"/>
    <property type="project" value="TreeGrafter"/>
</dbReference>
<feature type="domain" description="LRAT" evidence="4">
    <location>
        <begin position="6"/>
        <end position="102"/>
    </location>
</feature>
<dbReference type="EMBL" id="CP003597">
    <property type="protein sequence ID" value="AFY89593.1"/>
    <property type="molecule type" value="Genomic_DNA"/>
</dbReference>
<organism evidence="5 6">
    <name type="scientific">Chroococcidiopsis thermalis (strain PCC 7203)</name>
    <dbReference type="NCBI Taxonomy" id="251229"/>
    <lineage>
        <taxon>Bacteria</taxon>
        <taxon>Bacillati</taxon>
        <taxon>Cyanobacteriota</taxon>
        <taxon>Cyanophyceae</taxon>
        <taxon>Chroococcidiopsidales</taxon>
        <taxon>Chroococcidiopsidaceae</taxon>
        <taxon>Chroococcidiopsis</taxon>
    </lineage>
</organism>
<evidence type="ECO:0000313" key="5">
    <source>
        <dbReference type="EMBL" id="AFY89593.1"/>
    </source>
</evidence>
<keyword evidence="1" id="KW-0808">Transferase</keyword>
<proteinExistence type="predicted"/>
<dbReference type="PANTHER" id="PTHR13943:SF77">
    <property type="entry name" value="LRAT DOMAIN-CONTAINING PROTEIN"/>
    <property type="match status" value="1"/>
</dbReference>
<name>K9U4M9_CHRTP</name>
<dbReference type="Proteomes" id="UP000010384">
    <property type="component" value="Chromosome"/>
</dbReference>
<dbReference type="STRING" id="251229.Chro_4189"/>
<dbReference type="GO" id="GO:0016410">
    <property type="term" value="F:N-acyltransferase activity"/>
    <property type="evidence" value="ECO:0007669"/>
    <property type="project" value="TreeGrafter"/>
</dbReference>
<keyword evidence="3" id="KW-0443">Lipid metabolism</keyword>
<evidence type="ECO:0000259" key="4">
    <source>
        <dbReference type="PROSITE" id="PS51934"/>
    </source>
</evidence>
<dbReference type="GO" id="GO:0008970">
    <property type="term" value="F:phospholipase A1 activity"/>
    <property type="evidence" value="ECO:0007669"/>
    <property type="project" value="TreeGrafter"/>
</dbReference>
<dbReference type="GO" id="GO:0070292">
    <property type="term" value="P:N-acylphosphatidylethanolamine metabolic process"/>
    <property type="evidence" value="ECO:0007669"/>
    <property type="project" value="TreeGrafter"/>
</dbReference>
<evidence type="ECO:0000313" key="6">
    <source>
        <dbReference type="Proteomes" id="UP000010384"/>
    </source>
</evidence>
<protein>
    <recommendedName>
        <fullName evidence="4">LRAT domain-containing protein</fullName>
    </recommendedName>
</protein>
<dbReference type="Pfam" id="PF04970">
    <property type="entry name" value="LRAT"/>
    <property type="match status" value="1"/>
</dbReference>
<reference evidence="5 6" key="1">
    <citation type="submission" date="2012-06" db="EMBL/GenBank/DDBJ databases">
        <title>Finished chromosome of genome of Chroococcidiopsis thermalis PCC 7203.</title>
        <authorList>
            <consortium name="US DOE Joint Genome Institute"/>
            <person name="Gugger M."/>
            <person name="Coursin T."/>
            <person name="Rippka R."/>
            <person name="Tandeau De Marsac N."/>
            <person name="Huntemann M."/>
            <person name="Wei C.-L."/>
            <person name="Han J."/>
            <person name="Detter J.C."/>
            <person name="Han C."/>
            <person name="Tapia R."/>
            <person name="Davenport K."/>
            <person name="Daligault H."/>
            <person name="Erkkila T."/>
            <person name="Gu W."/>
            <person name="Munk A.C.C."/>
            <person name="Teshima H."/>
            <person name="Xu Y."/>
            <person name="Chain P."/>
            <person name="Chen A."/>
            <person name="Krypides N."/>
            <person name="Mavromatis K."/>
            <person name="Markowitz V."/>
            <person name="Szeto E."/>
            <person name="Ivanova N."/>
            <person name="Mikhailova N."/>
            <person name="Ovchinnikova G."/>
            <person name="Pagani I."/>
            <person name="Pati A."/>
            <person name="Goodwin L."/>
            <person name="Peters L."/>
            <person name="Pitluck S."/>
            <person name="Woyke T."/>
            <person name="Kerfeld C."/>
        </authorList>
    </citation>
    <scope>NUCLEOTIDE SEQUENCE [LARGE SCALE GENOMIC DNA]</scope>
    <source>
        <strain evidence="5 6">PCC 7203</strain>
    </source>
</reference>
<gene>
    <name evidence="5" type="ORF">Chro_4189</name>
</gene>
<sequence>MAKGDHIYINCGNYTHHGIDCGDGTAIHYIGESMQGVISRTSMDAFTSGKQLFTRQYEICDLPEIIIQRAESRLGEDRYNLLFNNCEHFSSWCKTGKHESEQVNSAIAIAVDILKFGVSFMNNQTMNTVNATFVIPEEIAFGINDGTLERVGGIIRDTQTKQVVAWLRESVSEFSGSLPLGSVASILSLGVSTLNLAISVMGFTMVANRLNEIEKKLQQTQEILLKSNQELASKIDLSFYANFYAALNLADSAFTMSNPDNRRISAMQAINRFLEAEKHYSFYAMNAIEQSLRVAEQYLLTLSFTYIAEARCYLELEEPIVAQMRLQKGLDTLRPLVEKYVNTLLTSNPAAYLHPSLSDRITLRKLTAVYQWLDPIKNENTVFQSQRENFFKIAQSSDSWVKSLPDAVLAYVEDKSVPKIYTDLPKVMNRIEAMLETYNRIKAYQSEVKAIAQLGISFQDWLKLAPAEAKPEKAELMYIIPSAPL</sequence>
<dbReference type="RefSeq" id="WP_015156135.1">
    <property type="nucleotide sequence ID" value="NC_019695.1"/>
</dbReference>
<dbReference type="AlphaFoldDB" id="K9U4M9"/>
<dbReference type="InParanoid" id="K9U4M9"/>
<dbReference type="KEGG" id="cthe:Chro_4189"/>
<keyword evidence="6" id="KW-1185">Reference proteome</keyword>
<dbReference type="HOGENOM" id="CLU_043640_0_0_3"/>
<dbReference type="Gene3D" id="3.90.1720.10">
    <property type="entry name" value="endopeptidase domain like (from Nostoc punctiforme)"/>
    <property type="match status" value="1"/>
</dbReference>
<keyword evidence="2" id="KW-0378">Hydrolase</keyword>
<dbReference type="InterPro" id="IPR007053">
    <property type="entry name" value="LRAT_dom"/>
</dbReference>
<dbReference type="PROSITE" id="PS51934">
    <property type="entry name" value="LRAT"/>
    <property type="match status" value="1"/>
</dbReference>
<dbReference type="PATRIC" id="fig|251229.3.peg.4894"/>
<dbReference type="GO" id="GO:0005737">
    <property type="term" value="C:cytoplasm"/>
    <property type="evidence" value="ECO:0007669"/>
    <property type="project" value="TreeGrafter"/>
</dbReference>
<dbReference type="PANTHER" id="PTHR13943">
    <property type="entry name" value="HRAS-LIKE SUPPRESSOR - RELATED"/>
    <property type="match status" value="1"/>
</dbReference>
<evidence type="ECO:0000256" key="2">
    <source>
        <dbReference type="ARBA" id="ARBA00022801"/>
    </source>
</evidence>
<dbReference type="InterPro" id="IPR051496">
    <property type="entry name" value="H-rev107_PLA/AT"/>
</dbReference>
<accession>K9U4M9</accession>